<dbReference type="CDD" id="cd00118">
    <property type="entry name" value="LysM"/>
    <property type="match status" value="1"/>
</dbReference>
<dbReference type="GO" id="GO:0042742">
    <property type="term" value="P:defense response to bacterium"/>
    <property type="evidence" value="ECO:0007669"/>
    <property type="project" value="UniProtKB-KW"/>
</dbReference>
<dbReference type="InterPro" id="IPR036779">
    <property type="entry name" value="LysM_dom_sf"/>
</dbReference>
<dbReference type="InterPro" id="IPR018392">
    <property type="entry name" value="LysM"/>
</dbReference>
<reference evidence="7" key="1">
    <citation type="submission" date="2020-10" db="EMBL/GenBank/DDBJ databases">
        <authorList>
            <person name="Gilroy R."/>
        </authorList>
    </citation>
    <scope>NUCLEOTIDE SEQUENCE</scope>
    <source>
        <strain evidence="7">B1-8020</strain>
    </source>
</reference>
<dbReference type="Proteomes" id="UP000823604">
    <property type="component" value="Unassembled WGS sequence"/>
</dbReference>
<dbReference type="GO" id="GO:0031640">
    <property type="term" value="P:killing of cells of another organism"/>
    <property type="evidence" value="ECO:0007669"/>
    <property type="project" value="UniProtKB-KW"/>
</dbReference>
<sequence length="311" mass="34582">MKKLSAILFLALSVSSLPAQEKYTREAYIEKYWRVAVEEMRKSGIPASITLAQACLESDNGNSYLAVKGNNHFGIKCHGWTGKSIKWNDDERNECFRSYRNAVESFRDHSAFLQSGARYASLFELAPTDYEGWAYGLSEAGYATNPDYSRLLIDIIEKNNLSRFDAAGMDAGKMHSAAGNAVSLSDNGNVSYCFLLTGESVGADGLRYVVTSGQESIRSIAAEYGLSNRELKRYNDLKIKSGKTLAPGIRIYLEAKKRKVGKDEASSHVVGENETLWGISQQYGIKLKRLCRMNHIEETDVLAVGDKLKLR</sequence>
<dbReference type="InterPro" id="IPR051056">
    <property type="entry name" value="Glycosyl_Hydrolase_73"/>
</dbReference>
<dbReference type="PROSITE" id="PS51782">
    <property type="entry name" value="LYSM"/>
    <property type="match status" value="2"/>
</dbReference>
<dbReference type="EMBL" id="JADIMA010000023">
    <property type="protein sequence ID" value="MBO8472434.1"/>
    <property type="molecule type" value="Genomic_DNA"/>
</dbReference>
<dbReference type="AlphaFoldDB" id="A0A9D9IJ20"/>
<feature type="chain" id="PRO_5038702238" description="Peptidoglycan hydrolase" evidence="5">
    <location>
        <begin position="20"/>
        <end position="311"/>
    </location>
</feature>
<dbReference type="Gene3D" id="1.10.530.10">
    <property type="match status" value="1"/>
</dbReference>
<feature type="domain" description="LysM" evidence="6">
    <location>
        <begin position="206"/>
        <end position="253"/>
    </location>
</feature>
<dbReference type="SUPFAM" id="SSF54106">
    <property type="entry name" value="LysM domain"/>
    <property type="match status" value="1"/>
</dbReference>
<evidence type="ECO:0000256" key="4">
    <source>
        <dbReference type="ARBA" id="ARBA00032108"/>
    </source>
</evidence>
<evidence type="ECO:0000313" key="7">
    <source>
        <dbReference type="EMBL" id="MBO8472434.1"/>
    </source>
</evidence>
<reference evidence="7" key="2">
    <citation type="journal article" date="2021" name="PeerJ">
        <title>Extensive microbial diversity within the chicken gut microbiome revealed by metagenomics and culture.</title>
        <authorList>
            <person name="Gilroy R."/>
            <person name="Ravi A."/>
            <person name="Getino M."/>
            <person name="Pursley I."/>
            <person name="Horton D.L."/>
            <person name="Alikhan N.F."/>
            <person name="Baker D."/>
            <person name="Gharbi K."/>
            <person name="Hall N."/>
            <person name="Watson M."/>
            <person name="Adriaenssens E.M."/>
            <person name="Foster-Nyarko E."/>
            <person name="Jarju S."/>
            <person name="Secka A."/>
            <person name="Antonio M."/>
            <person name="Oren A."/>
            <person name="Chaudhuri R.R."/>
            <person name="La Ragione R."/>
            <person name="Hildebrand F."/>
            <person name="Pallen M.J."/>
        </authorList>
    </citation>
    <scope>NUCLEOTIDE SEQUENCE</scope>
    <source>
        <strain evidence="7">B1-8020</strain>
    </source>
</reference>
<evidence type="ECO:0000256" key="3">
    <source>
        <dbReference type="ARBA" id="ARBA00022801"/>
    </source>
</evidence>
<feature type="domain" description="LysM" evidence="6">
    <location>
        <begin position="266"/>
        <end position="310"/>
    </location>
</feature>
<feature type="signal peptide" evidence="5">
    <location>
        <begin position="1"/>
        <end position="19"/>
    </location>
</feature>
<dbReference type="Gene3D" id="3.10.350.10">
    <property type="entry name" value="LysM domain"/>
    <property type="match status" value="2"/>
</dbReference>
<evidence type="ECO:0000256" key="1">
    <source>
        <dbReference type="ARBA" id="ARBA00022529"/>
    </source>
</evidence>
<evidence type="ECO:0000256" key="2">
    <source>
        <dbReference type="ARBA" id="ARBA00022638"/>
    </source>
</evidence>
<dbReference type="PANTHER" id="PTHR33308">
    <property type="entry name" value="PEPTIDOGLYCAN HYDROLASE FLGJ"/>
    <property type="match status" value="1"/>
</dbReference>
<dbReference type="Pfam" id="PF01832">
    <property type="entry name" value="Glucosaminidase"/>
    <property type="match status" value="1"/>
</dbReference>
<gene>
    <name evidence="7" type="ORF">IAB81_02230</name>
</gene>
<dbReference type="GO" id="GO:0004040">
    <property type="term" value="F:amidase activity"/>
    <property type="evidence" value="ECO:0007669"/>
    <property type="project" value="InterPro"/>
</dbReference>
<accession>A0A9D9IJ20</accession>
<name>A0A9D9IJ20_9BACT</name>
<proteinExistence type="predicted"/>
<keyword evidence="2" id="KW-0081">Bacteriolytic enzyme</keyword>
<dbReference type="Pfam" id="PF01476">
    <property type="entry name" value="LysM"/>
    <property type="match status" value="2"/>
</dbReference>
<dbReference type="InterPro" id="IPR002901">
    <property type="entry name" value="MGlyc_endo_b_GlcNAc-like_dom"/>
</dbReference>
<evidence type="ECO:0000259" key="6">
    <source>
        <dbReference type="PROSITE" id="PS51782"/>
    </source>
</evidence>
<evidence type="ECO:0000313" key="8">
    <source>
        <dbReference type="Proteomes" id="UP000823604"/>
    </source>
</evidence>
<keyword evidence="1" id="KW-0929">Antimicrobial</keyword>
<dbReference type="PANTHER" id="PTHR33308:SF9">
    <property type="entry name" value="PEPTIDOGLYCAN HYDROLASE FLGJ"/>
    <property type="match status" value="1"/>
</dbReference>
<dbReference type="SMART" id="SM00047">
    <property type="entry name" value="LYZ2"/>
    <property type="match status" value="1"/>
</dbReference>
<keyword evidence="3" id="KW-0378">Hydrolase</keyword>
<organism evidence="7 8">
    <name type="scientific">Candidatus Merdivivens pullicola</name>
    <dbReference type="NCBI Taxonomy" id="2840872"/>
    <lineage>
        <taxon>Bacteria</taxon>
        <taxon>Pseudomonadati</taxon>
        <taxon>Bacteroidota</taxon>
        <taxon>Bacteroidia</taxon>
        <taxon>Bacteroidales</taxon>
        <taxon>Muribaculaceae</taxon>
        <taxon>Muribaculaceae incertae sedis</taxon>
        <taxon>Candidatus Merdivivens</taxon>
    </lineage>
</organism>
<keyword evidence="5" id="KW-0732">Signal</keyword>
<dbReference type="SMART" id="SM00257">
    <property type="entry name" value="LysM"/>
    <property type="match status" value="2"/>
</dbReference>
<evidence type="ECO:0000256" key="5">
    <source>
        <dbReference type="SAM" id="SignalP"/>
    </source>
</evidence>
<comment type="caution">
    <text evidence="7">The sequence shown here is derived from an EMBL/GenBank/DDBJ whole genome shotgun (WGS) entry which is preliminary data.</text>
</comment>
<protein>
    <recommendedName>
        <fullName evidence="4">Peptidoglycan hydrolase</fullName>
    </recommendedName>
</protein>